<dbReference type="Proteomes" id="UP000595857">
    <property type="component" value="Chromosome"/>
</dbReference>
<name>A0ABX7C766_9HYPH</name>
<dbReference type="EMBL" id="CP068046">
    <property type="protein sequence ID" value="QQR39039.1"/>
    <property type="molecule type" value="Genomic_DNA"/>
</dbReference>
<sequence>METTLDGEANVLPRLALLTAPHMAALEAFRENLERDGRSVPHFDPFDGGVEAELLILLETPGPSTSPVRFVSIDNPTGTAANLRRFLTAAGIVRTRIILWNIVPWLSPRRQRPTVPDIKAGVAQSLDLLENLPRLRAIVPAGRTANALTPFVLGRFPIFPIGHPSPTSTRRPISPPE</sequence>
<dbReference type="SUPFAM" id="SSF52141">
    <property type="entry name" value="Uracil-DNA glycosylase-like"/>
    <property type="match status" value="1"/>
</dbReference>
<proteinExistence type="predicted"/>
<gene>
    <name evidence="2" type="ORF">JI748_15060</name>
</gene>
<accession>A0ABX7C766</accession>
<organism evidence="2 3">
    <name type="scientific">Devosia rhizoryzae</name>
    <dbReference type="NCBI Taxonomy" id="2774137"/>
    <lineage>
        <taxon>Bacteria</taxon>
        <taxon>Pseudomonadati</taxon>
        <taxon>Pseudomonadota</taxon>
        <taxon>Alphaproteobacteria</taxon>
        <taxon>Hyphomicrobiales</taxon>
        <taxon>Devosiaceae</taxon>
        <taxon>Devosia</taxon>
    </lineage>
</organism>
<dbReference type="Gene3D" id="3.40.470.10">
    <property type="entry name" value="Uracil-DNA glycosylase-like domain"/>
    <property type="match status" value="1"/>
</dbReference>
<dbReference type="CDD" id="cd10035">
    <property type="entry name" value="UDG_like"/>
    <property type="match status" value="1"/>
</dbReference>
<evidence type="ECO:0000313" key="3">
    <source>
        <dbReference type="Proteomes" id="UP000595857"/>
    </source>
</evidence>
<evidence type="ECO:0000259" key="1">
    <source>
        <dbReference type="Pfam" id="PF03167"/>
    </source>
</evidence>
<dbReference type="InterPro" id="IPR036895">
    <property type="entry name" value="Uracil-DNA_glycosylase-like_sf"/>
</dbReference>
<dbReference type="InterPro" id="IPR005122">
    <property type="entry name" value="Uracil-DNA_glycosylase-like"/>
</dbReference>
<dbReference type="RefSeq" id="WP_201632473.1">
    <property type="nucleotide sequence ID" value="NZ_CP068046.1"/>
</dbReference>
<evidence type="ECO:0000313" key="2">
    <source>
        <dbReference type="EMBL" id="QQR39039.1"/>
    </source>
</evidence>
<keyword evidence="3" id="KW-1185">Reference proteome</keyword>
<reference evidence="2 3" key="1">
    <citation type="submission" date="2021-01" db="EMBL/GenBank/DDBJ databases">
        <title>Genome seq and assembly of Devosia sp. LEGU1.</title>
        <authorList>
            <person name="Chhetri G."/>
        </authorList>
    </citation>
    <scope>NUCLEOTIDE SEQUENCE [LARGE SCALE GENOMIC DNA]</scope>
    <source>
        <strain evidence="2 3">LEGU1</strain>
    </source>
</reference>
<dbReference type="Pfam" id="PF03167">
    <property type="entry name" value="UDG"/>
    <property type="match status" value="1"/>
</dbReference>
<protein>
    <submittedName>
        <fullName evidence="2">Uracil-DNA glycosylase</fullName>
    </submittedName>
</protein>
<feature type="domain" description="Uracil-DNA glycosylase-like" evidence="1">
    <location>
        <begin position="80"/>
        <end position="171"/>
    </location>
</feature>